<dbReference type="InterPro" id="IPR009075">
    <property type="entry name" value="AcylCo_DH/oxidase_C"/>
</dbReference>
<dbReference type="Gene3D" id="1.10.540.10">
    <property type="entry name" value="Acyl-CoA dehydrogenase/oxidase, N-terminal domain"/>
    <property type="match status" value="1"/>
</dbReference>
<dbReference type="Gene3D" id="2.40.110.10">
    <property type="entry name" value="Butyryl-CoA Dehydrogenase, subunit A, domain 2"/>
    <property type="match status" value="1"/>
</dbReference>
<keyword evidence="11" id="KW-1185">Reference proteome</keyword>
<dbReference type="InterPro" id="IPR006091">
    <property type="entry name" value="Acyl-CoA_Oxase/DH_mid-dom"/>
</dbReference>
<dbReference type="PANTHER" id="PTHR43292:SF4">
    <property type="entry name" value="ACYL-COA DEHYDROGENASE FADE34"/>
    <property type="match status" value="1"/>
</dbReference>
<evidence type="ECO:0000256" key="1">
    <source>
        <dbReference type="ARBA" id="ARBA00001974"/>
    </source>
</evidence>
<evidence type="ECO:0000256" key="5">
    <source>
        <dbReference type="ARBA" id="ARBA00023002"/>
    </source>
</evidence>
<evidence type="ECO:0000256" key="6">
    <source>
        <dbReference type="RuleBase" id="RU362125"/>
    </source>
</evidence>
<proteinExistence type="inferred from homology"/>
<keyword evidence="5 6" id="KW-0560">Oxidoreductase</keyword>
<dbReference type="EMBL" id="BAAARV010000015">
    <property type="protein sequence ID" value="GAA2334920.1"/>
    <property type="molecule type" value="Genomic_DNA"/>
</dbReference>
<dbReference type="InterPro" id="IPR037069">
    <property type="entry name" value="AcylCoA_DH/ox_N_sf"/>
</dbReference>
<dbReference type="InterPro" id="IPR052161">
    <property type="entry name" value="Mycobact_Acyl-CoA_DH"/>
</dbReference>
<feature type="domain" description="Acyl-CoA dehydrogenase/oxidase N-terminal" evidence="9">
    <location>
        <begin position="60"/>
        <end position="138"/>
    </location>
</feature>
<dbReference type="Proteomes" id="UP001501444">
    <property type="component" value="Unassembled WGS sequence"/>
</dbReference>
<dbReference type="Pfam" id="PF02770">
    <property type="entry name" value="Acyl-CoA_dh_M"/>
    <property type="match status" value="1"/>
</dbReference>
<dbReference type="SUPFAM" id="SSF47203">
    <property type="entry name" value="Acyl-CoA dehydrogenase C-terminal domain-like"/>
    <property type="match status" value="1"/>
</dbReference>
<dbReference type="InterPro" id="IPR013786">
    <property type="entry name" value="AcylCoA_DH/ox_N"/>
</dbReference>
<evidence type="ECO:0000313" key="10">
    <source>
        <dbReference type="EMBL" id="GAA2334920.1"/>
    </source>
</evidence>
<dbReference type="InterPro" id="IPR046373">
    <property type="entry name" value="Acyl-CoA_Oxase/DH_mid-dom_sf"/>
</dbReference>
<evidence type="ECO:0000256" key="3">
    <source>
        <dbReference type="ARBA" id="ARBA00022630"/>
    </source>
</evidence>
<comment type="caution">
    <text evidence="10">The sequence shown here is derived from an EMBL/GenBank/DDBJ whole genome shotgun (WGS) entry which is preliminary data.</text>
</comment>
<keyword evidence="4 6" id="KW-0274">FAD</keyword>
<dbReference type="InterPro" id="IPR009100">
    <property type="entry name" value="AcylCoA_DH/oxidase_NM_dom_sf"/>
</dbReference>
<dbReference type="Pfam" id="PF00441">
    <property type="entry name" value="Acyl-CoA_dh_1"/>
    <property type="match status" value="1"/>
</dbReference>
<name>A0ABP5SMW4_9ACTN</name>
<protein>
    <submittedName>
        <fullName evidence="10">Acyl-CoA dehydrogenase family protein</fullName>
    </submittedName>
</protein>
<comment type="cofactor">
    <cofactor evidence="1 6">
        <name>FAD</name>
        <dbReference type="ChEBI" id="CHEBI:57692"/>
    </cofactor>
</comment>
<dbReference type="RefSeq" id="WP_344611469.1">
    <property type="nucleotide sequence ID" value="NZ_BAAARV010000015.1"/>
</dbReference>
<comment type="similarity">
    <text evidence="2 6">Belongs to the acyl-CoA dehydrogenase family.</text>
</comment>
<feature type="domain" description="Acyl-CoA oxidase/dehydrogenase middle" evidence="8">
    <location>
        <begin position="143"/>
        <end position="237"/>
    </location>
</feature>
<feature type="domain" description="Acyl-CoA dehydrogenase/oxidase C-terminal" evidence="7">
    <location>
        <begin position="249"/>
        <end position="394"/>
    </location>
</feature>
<evidence type="ECO:0000256" key="4">
    <source>
        <dbReference type="ARBA" id="ARBA00022827"/>
    </source>
</evidence>
<evidence type="ECO:0000313" key="11">
    <source>
        <dbReference type="Proteomes" id="UP001501444"/>
    </source>
</evidence>
<dbReference type="Pfam" id="PF02771">
    <property type="entry name" value="Acyl-CoA_dh_N"/>
    <property type="match status" value="1"/>
</dbReference>
<sequence length="401" mass="43228">MAEQGATPSIEKFRAEIIEVLSAFARRKTGEGAHWGVGEDRVSVVAERSEGEAEELAALRRYRAHLVEHGLGWVDGPTEFGGRGLPAEYAAALREIESEFDLPDDAYLRFSVSTLTPTLLLHGTPEHRQTWLARLRSAETVACQLYSEPGAGSDLAGLSTRAVRDGNGWRITGQKVWSSGAHYSDVGLCIARSSPDKPKHAGLTTFLIDLDSPGIEIRPIRQLTGGASFDEVFLNDVFVPDERRIGGVDEGWPVVVTSLLNERSAIGTEVGVDEALVERLIDLARHVGDPADERTRDAVAQVLVRAWAARLTTARFLQGGGPPGPELALSKLLATDLLRTMSDVAADLLGAAHVADPGEWGTYAWSELTLGLPGLRVGGGTDEILKNTIGERVLHLPKDAR</sequence>
<reference evidence="11" key="1">
    <citation type="journal article" date="2019" name="Int. J. Syst. Evol. Microbiol.">
        <title>The Global Catalogue of Microorganisms (GCM) 10K type strain sequencing project: providing services to taxonomists for standard genome sequencing and annotation.</title>
        <authorList>
            <consortium name="The Broad Institute Genomics Platform"/>
            <consortium name="The Broad Institute Genome Sequencing Center for Infectious Disease"/>
            <person name="Wu L."/>
            <person name="Ma J."/>
        </authorList>
    </citation>
    <scope>NUCLEOTIDE SEQUENCE [LARGE SCALE GENOMIC DNA]</scope>
    <source>
        <strain evidence="11">JCM 3272</strain>
    </source>
</reference>
<organism evidence="10 11">
    <name type="scientific">Dactylosporangium salmoneum</name>
    <dbReference type="NCBI Taxonomy" id="53361"/>
    <lineage>
        <taxon>Bacteria</taxon>
        <taxon>Bacillati</taxon>
        <taxon>Actinomycetota</taxon>
        <taxon>Actinomycetes</taxon>
        <taxon>Micromonosporales</taxon>
        <taxon>Micromonosporaceae</taxon>
        <taxon>Dactylosporangium</taxon>
    </lineage>
</organism>
<evidence type="ECO:0000259" key="9">
    <source>
        <dbReference type="Pfam" id="PF02771"/>
    </source>
</evidence>
<dbReference type="SUPFAM" id="SSF56645">
    <property type="entry name" value="Acyl-CoA dehydrogenase NM domain-like"/>
    <property type="match status" value="1"/>
</dbReference>
<evidence type="ECO:0000259" key="8">
    <source>
        <dbReference type="Pfam" id="PF02770"/>
    </source>
</evidence>
<dbReference type="Gene3D" id="1.20.140.10">
    <property type="entry name" value="Butyryl-CoA Dehydrogenase, subunit A, domain 3"/>
    <property type="match status" value="1"/>
</dbReference>
<dbReference type="PANTHER" id="PTHR43292">
    <property type="entry name" value="ACYL-COA DEHYDROGENASE"/>
    <property type="match status" value="1"/>
</dbReference>
<dbReference type="InterPro" id="IPR036250">
    <property type="entry name" value="AcylCo_DH-like_C"/>
</dbReference>
<evidence type="ECO:0000256" key="2">
    <source>
        <dbReference type="ARBA" id="ARBA00009347"/>
    </source>
</evidence>
<keyword evidence="3 6" id="KW-0285">Flavoprotein</keyword>
<accession>A0ABP5SMW4</accession>
<evidence type="ECO:0000259" key="7">
    <source>
        <dbReference type="Pfam" id="PF00441"/>
    </source>
</evidence>
<gene>
    <name evidence="10" type="ORF">GCM10010170_014560</name>
</gene>